<gene>
    <name evidence="1" type="ORF">GCM10023143_23970</name>
</gene>
<keyword evidence="2" id="KW-1185">Reference proteome</keyword>
<comment type="caution">
    <text evidence="1">The sequence shown here is derived from an EMBL/GenBank/DDBJ whole genome shotgun (WGS) entry which is preliminary data.</text>
</comment>
<organism evidence="1 2">
    <name type="scientific">Compostibacter hankyongensis</name>
    <dbReference type="NCBI Taxonomy" id="1007089"/>
    <lineage>
        <taxon>Bacteria</taxon>
        <taxon>Pseudomonadati</taxon>
        <taxon>Bacteroidota</taxon>
        <taxon>Chitinophagia</taxon>
        <taxon>Chitinophagales</taxon>
        <taxon>Chitinophagaceae</taxon>
        <taxon>Compostibacter</taxon>
    </lineage>
</organism>
<proteinExistence type="predicted"/>
<dbReference type="RefSeq" id="WP_344979604.1">
    <property type="nucleotide sequence ID" value="NZ_BAABFN010000005.1"/>
</dbReference>
<sequence>MSFSLTPEETRLVSDAELLLRKNGIIEKVYGLMGELHRSLEALPQIRSFPFPEGCLARGAKISKGENYRGLPYVILDYPRLFSRESIFAFRTLFWWGHDFICTLHLAGAAYHDYRESLVRQYPLLRSHHFLAATGDDPWVHHPDEEAFVPMEEISADGWGRELEQRSFLKLARRTPLQEWDAVVAEGQHSFGVLLEALGENSGLGV</sequence>
<evidence type="ECO:0000313" key="2">
    <source>
        <dbReference type="Proteomes" id="UP001501207"/>
    </source>
</evidence>
<dbReference type="Proteomes" id="UP001501207">
    <property type="component" value="Unassembled WGS sequence"/>
</dbReference>
<dbReference type="EMBL" id="BAABFN010000005">
    <property type="protein sequence ID" value="GAA4313608.1"/>
    <property type="molecule type" value="Genomic_DNA"/>
</dbReference>
<reference evidence="2" key="1">
    <citation type="journal article" date="2019" name="Int. J. Syst. Evol. Microbiol.">
        <title>The Global Catalogue of Microorganisms (GCM) 10K type strain sequencing project: providing services to taxonomists for standard genome sequencing and annotation.</title>
        <authorList>
            <consortium name="The Broad Institute Genomics Platform"/>
            <consortium name="The Broad Institute Genome Sequencing Center for Infectious Disease"/>
            <person name="Wu L."/>
            <person name="Ma J."/>
        </authorList>
    </citation>
    <scope>NUCLEOTIDE SEQUENCE [LARGE SCALE GENOMIC DNA]</scope>
    <source>
        <strain evidence="2">JCM 17664</strain>
    </source>
</reference>
<name>A0ABP8FYL3_9BACT</name>
<protein>
    <submittedName>
        <fullName evidence="1">Uncharacterized protein</fullName>
    </submittedName>
</protein>
<accession>A0ABP8FYL3</accession>
<evidence type="ECO:0000313" key="1">
    <source>
        <dbReference type="EMBL" id="GAA4313608.1"/>
    </source>
</evidence>